<sequence length="92" mass="10528">MDDETNLSASKKHDDSRASKKRYDGERQARNNWPEVVGLTGEDAKKRIKEEDPGFQLQIVGPDRMVTMDFRTDRVRIYVDSEGKVIDTPMVG</sequence>
<dbReference type="Gene3D" id="3.30.10.10">
    <property type="entry name" value="Trypsin Inhibitor V, subunit A"/>
    <property type="match status" value="1"/>
</dbReference>
<evidence type="ECO:0000313" key="6">
    <source>
        <dbReference type="Proteomes" id="UP001412067"/>
    </source>
</evidence>
<keyword evidence="2" id="KW-0646">Protease inhibitor</keyword>
<dbReference type="PROSITE" id="PS00285">
    <property type="entry name" value="POTATO_INHIBITOR"/>
    <property type="match status" value="1"/>
</dbReference>
<comment type="caution">
    <text evidence="5">The sequence shown here is derived from an EMBL/GenBank/DDBJ whole genome shotgun (WGS) entry which is preliminary data.</text>
</comment>
<protein>
    <recommendedName>
        <fullName evidence="7">Subtilisin inhibitor</fullName>
    </recommendedName>
</protein>
<reference evidence="5 6" key="1">
    <citation type="journal article" date="2022" name="Nat. Plants">
        <title>Genomes of leafy and leafless Platanthera orchids illuminate the evolution of mycoheterotrophy.</title>
        <authorList>
            <person name="Li M.H."/>
            <person name="Liu K.W."/>
            <person name="Li Z."/>
            <person name="Lu H.C."/>
            <person name="Ye Q.L."/>
            <person name="Zhang D."/>
            <person name="Wang J.Y."/>
            <person name="Li Y.F."/>
            <person name="Zhong Z.M."/>
            <person name="Liu X."/>
            <person name="Yu X."/>
            <person name="Liu D.K."/>
            <person name="Tu X.D."/>
            <person name="Liu B."/>
            <person name="Hao Y."/>
            <person name="Liao X.Y."/>
            <person name="Jiang Y.T."/>
            <person name="Sun W.H."/>
            <person name="Chen J."/>
            <person name="Chen Y.Q."/>
            <person name="Ai Y."/>
            <person name="Zhai J.W."/>
            <person name="Wu S.S."/>
            <person name="Zhou Z."/>
            <person name="Hsiao Y.Y."/>
            <person name="Wu W.L."/>
            <person name="Chen Y.Y."/>
            <person name="Lin Y.F."/>
            <person name="Hsu J.L."/>
            <person name="Li C.Y."/>
            <person name="Wang Z.W."/>
            <person name="Zhao X."/>
            <person name="Zhong W.Y."/>
            <person name="Ma X.K."/>
            <person name="Ma L."/>
            <person name="Huang J."/>
            <person name="Chen G.Z."/>
            <person name="Huang M.Z."/>
            <person name="Huang L."/>
            <person name="Peng D.H."/>
            <person name="Luo Y.B."/>
            <person name="Zou S.Q."/>
            <person name="Chen S.P."/>
            <person name="Lan S."/>
            <person name="Tsai W.C."/>
            <person name="Van de Peer Y."/>
            <person name="Liu Z.J."/>
        </authorList>
    </citation>
    <scope>NUCLEOTIDE SEQUENCE [LARGE SCALE GENOMIC DNA]</scope>
    <source>
        <strain evidence="5">Lor288</strain>
    </source>
</reference>
<accession>A0ABR2LYA6</accession>
<dbReference type="PANTHER" id="PTHR33091">
    <property type="entry name" value="PROTEIN, PUTATIVE, EXPRESSED-RELATED"/>
    <property type="match status" value="1"/>
</dbReference>
<dbReference type="PRINTS" id="PR00292">
    <property type="entry name" value="POTATOINHBTR"/>
</dbReference>
<dbReference type="PANTHER" id="PTHR33091:SF29">
    <property type="entry name" value="SUBTILISIN INHIBITOR 1"/>
    <property type="match status" value="1"/>
</dbReference>
<feature type="region of interest" description="Disordered" evidence="4">
    <location>
        <begin position="1"/>
        <end position="34"/>
    </location>
</feature>
<feature type="compositionally biased region" description="Basic and acidic residues" evidence="4">
    <location>
        <begin position="11"/>
        <end position="29"/>
    </location>
</feature>
<dbReference type="EMBL" id="JBBWWR010000013">
    <property type="protein sequence ID" value="KAK8955217.1"/>
    <property type="molecule type" value="Genomic_DNA"/>
</dbReference>
<proteinExistence type="inferred from homology"/>
<dbReference type="Proteomes" id="UP001412067">
    <property type="component" value="Unassembled WGS sequence"/>
</dbReference>
<evidence type="ECO:0000313" key="5">
    <source>
        <dbReference type="EMBL" id="KAK8955217.1"/>
    </source>
</evidence>
<evidence type="ECO:0000256" key="1">
    <source>
        <dbReference type="ARBA" id="ARBA00008210"/>
    </source>
</evidence>
<gene>
    <name evidence="5" type="ORF">KSP40_PGU013392</name>
</gene>
<comment type="similarity">
    <text evidence="1">Belongs to the protease inhibitor I13 (potato type I serine protease inhibitor) family.</text>
</comment>
<dbReference type="InterPro" id="IPR000864">
    <property type="entry name" value="Prot_inh_pot1"/>
</dbReference>
<dbReference type="SUPFAM" id="SSF54654">
    <property type="entry name" value="CI-2 family of serine protease inhibitors"/>
    <property type="match status" value="1"/>
</dbReference>
<evidence type="ECO:0000256" key="3">
    <source>
        <dbReference type="ARBA" id="ARBA00022900"/>
    </source>
</evidence>
<dbReference type="InterPro" id="IPR036354">
    <property type="entry name" value="Prot_inh_pot1_sf"/>
</dbReference>
<dbReference type="Pfam" id="PF00280">
    <property type="entry name" value="potato_inhibit"/>
    <property type="match status" value="1"/>
</dbReference>
<keyword evidence="3" id="KW-0722">Serine protease inhibitor</keyword>
<evidence type="ECO:0000256" key="2">
    <source>
        <dbReference type="ARBA" id="ARBA00022690"/>
    </source>
</evidence>
<name>A0ABR2LYA6_9ASPA</name>
<evidence type="ECO:0008006" key="7">
    <source>
        <dbReference type="Google" id="ProtNLM"/>
    </source>
</evidence>
<keyword evidence="6" id="KW-1185">Reference proteome</keyword>
<organism evidence="5 6">
    <name type="scientific">Platanthera guangdongensis</name>
    <dbReference type="NCBI Taxonomy" id="2320717"/>
    <lineage>
        <taxon>Eukaryota</taxon>
        <taxon>Viridiplantae</taxon>
        <taxon>Streptophyta</taxon>
        <taxon>Embryophyta</taxon>
        <taxon>Tracheophyta</taxon>
        <taxon>Spermatophyta</taxon>
        <taxon>Magnoliopsida</taxon>
        <taxon>Liliopsida</taxon>
        <taxon>Asparagales</taxon>
        <taxon>Orchidaceae</taxon>
        <taxon>Orchidoideae</taxon>
        <taxon>Orchideae</taxon>
        <taxon>Orchidinae</taxon>
        <taxon>Platanthera</taxon>
    </lineage>
</organism>
<evidence type="ECO:0000256" key="4">
    <source>
        <dbReference type="SAM" id="MobiDB-lite"/>
    </source>
</evidence>